<dbReference type="RefSeq" id="WP_141289249.1">
    <property type="nucleotide sequence ID" value="NZ_BAAAEW010000042.1"/>
</dbReference>
<name>A0ABN1KEB1_9BURK</name>
<protein>
    <recommendedName>
        <fullName evidence="3">LysM domain-containing protein</fullName>
    </recommendedName>
</protein>
<reference evidence="1 2" key="1">
    <citation type="journal article" date="2019" name="Int. J. Syst. Evol. Microbiol.">
        <title>The Global Catalogue of Microorganisms (GCM) 10K type strain sequencing project: providing services to taxonomists for standard genome sequencing and annotation.</title>
        <authorList>
            <consortium name="The Broad Institute Genomics Platform"/>
            <consortium name="The Broad Institute Genome Sequencing Center for Infectious Disease"/>
            <person name="Wu L."/>
            <person name="Ma J."/>
        </authorList>
    </citation>
    <scope>NUCLEOTIDE SEQUENCE [LARGE SCALE GENOMIC DNA]</scope>
    <source>
        <strain evidence="1 2">JCM 15503</strain>
    </source>
</reference>
<dbReference type="Proteomes" id="UP001500279">
    <property type="component" value="Unassembled WGS sequence"/>
</dbReference>
<organism evidence="1 2">
    <name type="scientific">Ideonella azotifigens</name>
    <dbReference type="NCBI Taxonomy" id="513160"/>
    <lineage>
        <taxon>Bacteria</taxon>
        <taxon>Pseudomonadati</taxon>
        <taxon>Pseudomonadota</taxon>
        <taxon>Betaproteobacteria</taxon>
        <taxon>Burkholderiales</taxon>
        <taxon>Sphaerotilaceae</taxon>
        <taxon>Ideonella</taxon>
    </lineage>
</organism>
<comment type="caution">
    <text evidence="1">The sequence shown here is derived from an EMBL/GenBank/DDBJ whole genome shotgun (WGS) entry which is preliminary data.</text>
</comment>
<dbReference type="EMBL" id="BAAAEW010000042">
    <property type="protein sequence ID" value="GAA0764094.1"/>
    <property type="molecule type" value="Genomic_DNA"/>
</dbReference>
<accession>A0ABN1KEB1</accession>
<proteinExistence type="predicted"/>
<evidence type="ECO:0000313" key="2">
    <source>
        <dbReference type="Proteomes" id="UP001500279"/>
    </source>
</evidence>
<evidence type="ECO:0008006" key="3">
    <source>
        <dbReference type="Google" id="ProtNLM"/>
    </source>
</evidence>
<sequence length="107" mass="11751">MANYNFSPNSRYYDTPTKTLTGADGDNLVYLARRFVPPGSAFALLSIHTVVSGERLDIIAGSELGDPLAFWRLCDANDAMRPDELTEQIGRRLRITLPLGIPATPLT</sequence>
<gene>
    <name evidence="1" type="ORF">GCM10009107_49800</name>
</gene>
<evidence type="ECO:0000313" key="1">
    <source>
        <dbReference type="EMBL" id="GAA0764094.1"/>
    </source>
</evidence>
<keyword evidence="2" id="KW-1185">Reference proteome</keyword>